<evidence type="ECO:0000313" key="2">
    <source>
        <dbReference type="EMBL" id="CAL1354244.1"/>
    </source>
</evidence>
<proteinExistence type="predicted"/>
<keyword evidence="3" id="KW-1185">Reference proteome</keyword>
<gene>
    <name evidence="2" type="ORF">LTRI10_LOCUS2077</name>
</gene>
<name>A0AAV2CD99_9ROSI</name>
<evidence type="ECO:0000256" key="1">
    <source>
        <dbReference type="SAM" id="MobiDB-lite"/>
    </source>
</evidence>
<dbReference type="Proteomes" id="UP001497516">
    <property type="component" value="Chromosome 1"/>
</dbReference>
<dbReference type="EMBL" id="OZ034813">
    <property type="protein sequence ID" value="CAL1354244.1"/>
    <property type="molecule type" value="Genomic_DNA"/>
</dbReference>
<sequence>MKLRLLHSKSGLDLYGYCANFDLRFVLRFLWILCKLPPRISKKKKLKINIHRPVGTRVVFDDQGNTLPPLCMVAGANNDDGLSLFEKDKRDGYYKNIREQLMKADKVDKVLDHQRRRDKGIKEKMKWKRVGDEEEGSDKDIFGSGGDEGTNGRKPKRWKIYFNSDSDDDGETRGKKEM</sequence>
<reference evidence="2 3" key="1">
    <citation type="submission" date="2024-04" db="EMBL/GenBank/DDBJ databases">
        <authorList>
            <person name="Fracassetti M."/>
        </authorList>
    </citation>
    <scope>NUCLEOTIDE SEQUENCE [LARGE SCALE GENOMIC DNA]</scope>
</reference>
<organism evidence="2 3">
    <name type="scientific">Linum trigynum</name>
    <dbReference type="NCBI Taxonomy" id="586398"/>
    <lineage>
        <taxon>Eukaryota</taxon>
        <taxon>Viridiplantae</taxon>
        <taxon>Streptophyta</taxon>
        <taxon>Embryophyta</taxon>
        <taxon>Tracheophyta</taxon>
        <taxon>Spermatophyta</taxon>
        <taxon>Magnoliopsida</taxon>
        <taxon>eudicotyledons</taxon>
        <taxon>Gunneridae</taxon>
        <taxon>Pentapetalae</taxon>
        <taxon>rosids</taxon>
        <taxon>fabids</taxon>
        <taxon>Malpighiales</taxon>
        <taxon>Linaceae</taxon>
        <taxon>Linum</taxon>
    </lineage>
</organism>
<protein>
    <submittedName>
        <fullName evidence="2">Uncharacterized protein</fullName>
    </submittedName>
</protein>
<dbReference type="AlphaFoldDB" id="A0AAV2CD99"/>
<accession>A0AAV2CD99</accession>
<evidence type="ECO:0000313" key="3">
    <source>
        <dbReference type="Proteomes" id="UP001497516"/>
    </source>
</evidence>
<feature type="region of interest" description="Disordered" evidence="1">
    <location>
        <begin position="122"/>
        <end position="178"/>
    </location>
</feature>